<dbReference type="EMBL" id="JBICCN010000173">
    <property type="protein sequence ID" value="KAL3087863.1"/>
    <property type="molecule type" value="Genomic_DNA"/>
</dbReference>
<feature type="coiled-coil region" evidence="1">
    <location>
        <begin position="40"/>
        <end position="70"/>
    </location>
</feature>
<dbReference type="Proteomes" id="UP001620645">
    <property type="component" value="Unassembled WGS sequence"/>
</dbReference>
<keyword evidence="3" id="KW-1185">Reference proteome</keyword>
<dbReference type="AlphaFoldDB" id="A0ABD2JBK1"/>
<evidence type="ECO:0000313" key="3">
    <source>
        <dbReference type="Proteomes" id="UP001620645"/>
    </source>
</evidence>
<proteinExistence type="predicted"/>
<comment type="caution">
    <text evidence="2">The sequence shown here is derived from an EMBL/GenBank/DDBJ whole genome shotgun (WGS) entry which is preliminary data.</text>
</comment>
<reference evidence="2 3" key="1">
    <citation type="submission" date="2024-10" db="EMBL/GenBank/DDBJ databases">
        <authorList>
            <person name="Kim D."/>
        </authorList>
    </citation>
    <scope>NUCLEOTIDE SEQUENCE [LARGE SCALE GENOMIC DNA]</scope>
    <source>
        <strain evidence="2">Taebaek</strain>
    </source>
</reference>
<protein>
    <submittedName>
        <fullName evidence="2">Uncharacterized protein</fullName>
    </submittedName>
</protein>
<organism evidence="2 3">
    <name type="scientific">Heterodera schachtii</name>
    <name type="common">Sugarbeet cyst nematode worm</name>
    <name type="synonym">Tylenchus schachtii</name>
    <dbReference type="NCBI Taxonomy" id="97005"/>
    <lineage>
        <taxon>Eukaryota</taxon>
        <taxon>Metazoa</taxon>
        <taxon>Ecdysozoa</taxon>
        <taxon>Nematoda</taxon>
        <taxon>Chromadorea</taxon>
        <taxon>Rhabditida</taxon>
        <taxon>Tylenchina</taxon>
        <taxon>Tylenchomorpha</taxon>
        <taxon>Tylenchoidea</taxon>
        <taxon>Heteroderidae</taxon>
        <taxon>Heteroderinae</taxon>
        <taxon>Heterodera</taxon>
    </lineage>
</organism>
<sequence>MLRRQELCGELQSRSLRISRLLQILLQHAADAKNVKQSYIKVVNQKKKQLKERADALESKKMENEELTLENWLLRERITKLEGMVRKQQVVASWSWLASAYANPTTTATTTKTTISGADAIKAEEGVGRSAATSVT</sequence>
<gene>
    <name evidence="2" type="ORF">niasHS_009601</name>
</gene>
<keyword evidence="1" id="KW-0175">Coiled coil</keyword>
<evidence type="ECO:0000313" key="2">
    <source>
        <dbReference type="EMBL" id="KAL3087863.1"/>
    </source>
</evidence>
<accession>A0ABD2JBK1</accession>
<evidence type="ECO:0000256" key="1">
    <source>
        <dbReference type="SAM" id="Coils"/>
    </source>
</evidence>
<name>A0ABD2JBK1_HETSC</name>